<dbReference type="AlphaFoldDB" id="A0A495XLR1"/>
<evidence type="ECO:0000313" key="1">
    <source>
        <dbReference type="EMBL" id="RKT75057.1"/>
    </source>
</evidence>
<protein>
    <submittedName>
        <fullName evidence="1">Uncharacterized protein</fullName>
    </submittedName>
</protein>
<reference evidence="1 2" key="1">
    <citation type="submission" date="2018-10" db="EMBL/GenBank/DDBJ databases">
        <title>Sequencing the genomes of 1000 actinobacteria strains.</title>
        <authorList>
            <person name="Klenk H.-P."/>
        </authorList>
    </citation>
    <scope>NUCLEOTIDE SEQUENCE [LARGE SCALE GENOMIC DNA]</scope>
    <source>
        <strain evidence="1 2">DSM 43911</strain>
    </source>
</reference>
<sequence length="250" mass="27946">MVDVGGVVVWRNARDDRWRDRVRSPGYDGGVPLRSRIGNRAFTIAVQRGLIGDSYRFQVKRARFLALLAGTPEGRHALQVRDDHGITLSWVDGGAASYDGESRCTLNLNMDAGRLAGYFVHEMHHVERKKSGASPDADASPDEKQYVDRMVGEEIEGTVLGFQSRIGQPGPLMPGEEFYRIAHRDARDQALRAGADATAAEGAGRAAGRRAVEQLIRPSDGSWPRIAPNTFESYEMYYHRVWRKSHQVRR</sequence>
<dbReference type="Proteomes" id="UP000272729">
    <property type="component" value="Unassembled WGS sequence"/>
</dbReference>
<proteinExistence type="predicted"/>
<organism evidence="1 2">
    <name type="scientific">Saccharothrix variisporea</name>
    <dbReference type="NCBI Taxonomy" id="543527"/>
    <lineage>
        <taxon>Bacteria</taxon>
        <taxon>Bacillati</taxon>
        <taxon>Actinomycetota</taxon>
        <taxon>Actinomycetes</taxon>
        <taxon>Pseudonocardiales</taxon>
        <taxon>Pseudonocardiaceae</taxon>
        <taxon>Saccharothrix</taxon>
    </lineage>
</organism>
<comment type="caution">
    <text evidence="1">The sequence shown here is derived from an EMBL/GenBank/DDBJ whole genome shotgun (WGS) entry which is preliminary data.</text>
</comment>
<accession>A0A495XLR1</accession>
<evidence type="ECO:0000313" key="2">
    <source>
        <dbReference type="Proteomes" id="UP000272729"/>
    </source>
</evidence>
<keyword evidence="2" id="KW-1185">Reference proteome</keyword>
<name>A0A495XLR1_9PSEU</name>
<gene>
    <name evidence="1" type="ORF">DFJ66_8434</name>
</gene>
<dbReference type="EMBL" id="RBXR01000001">
    <property type="protein sequence ID" value="RKT75057.1"/>
    <property type="molecule type" value="Genomic_DNA"/>
</dbReference>